<evidence type="ECO:0000313" key="6">
    <source>
        <dbReference type="Proteomes" id="UP000677228"/>
    </source>
</evidence>
<dbReference type="GO" id="GO:0043226">
    <property type="term" value="C:organelle"/>
    <property type="evidence" value="ECO:0007669"/>
    <property type="project" value="UniProtKB-ARBA"/>
</dbReference>
<dbReference type="PANTHER" id="PTHR23065">
    <property type="entry name" value="PROLINE-SERINE-THREONINE PHOSPHATASE INTERACTING PROTEIN 1"/>
    <property type="match status" value="1"/>
</dbReference>
<evidence type="ECO:0000313" key="5">
    <source>
        <dbReference type="EMBL" id="CAF4185916.1"/>
    </source>
</evidence>
<evidence type="ECO:0000256" key="3">
    <source>
        <dbReference type="ARBA" id="ARBA00022553"/>
    </source>
</evidence>
<evidence type="ECO:0000256" key="1">
    <source>
        <dbReference type="ARBA" id="ARBA00004496"/>
    </source>
</evidence>
<gene>
    <name evidence="4" type="ORF">OVA965_LOCUS31943</name>
    <name evidence="5" type="ORF">TMI583_LOCUS32789</name>
</gene>
<evidence type="ECO:0000256" key="2">
    <source>
        <dbReference type="ARBA" id="ARBA00022490"/>
    </source>
</evidence>
<sequence>DDLTQLHKHGDVIRVFKVGKQSNVTSGKLHTTGDIMSEDVYQHILKYQNRCYLDMHKEEKIQIVDKKEYKFDDNWLKNQLLLSTTLITNIRRLGSALLLYEVELAYAAGLNKISEKIEKIASKSQSSVGNALHQLSVQTLVESETHKQLANTMIKDISIPLENLSKTQSEAKKQIEDCLGRKFKEWNKQKDKDNKYRGRSFEKCKEIESLISKMDEISKSTKNTVKDVSK</sequence>
<comment type="caution">
    <text evidence="4">The sequence shown here is derived from an EMBL/GenBank/DDBJ whole genome shotgun (WGS) entry which is preliminary data.</text>
</comment>
<feature type="non-terminal residue" evidence="4">
    <location>
        <position position="1"/>
    </location>
</feature>
<dbReference type="Gene3D" id="1.20.1270.60">
    <property type="entry name" value="Arfaptin homology (AH) domain/BAR domain"/>
    <property type="match status" value="1"/>
</dbReference>
<dbReference type="InterPro" id="IPR027267">
    <property type="entry name" value="AH/BAR_dom_sf"/>
</dbReference>
<dbReference type="GO" id="GO:0005737">
    <property type="term" value="C:cytoplasm"/>
    <property type="evidence" value="ECO:0007669"/>
    <property type="project" value="TreeGrafter"/>
</dbReference>
<feature type="non-terminal residue" evidence="4">
    <location>
        <position position="230"/>
    </location>
</feature>
<accession>A0A8S2F7S7</accession>
<keyword evidence="3" id="KW-0597">Phosphoprotein</keyword>
<dbReference type="EMBL" id="CAJOBA010046160">
    <property type="protein sequence ID" value="CAF4185916.1"/>
    <property type="molecule type" value="Genomic_DNA"/>
</dbReference>
<dbReference type="SUPFAM" id="SSF103657">
    <property type="entry name" value="BAR/IMD domain-like"/>
    <property type="match status" value="1"/>
</dbReference>
<dbReference type="AlphaFoldDB" id="A0A8S2F7S7"/>
<protein>
    <submittedName>
        <fullName evidence="4">Uncharacterized protein</fullName>
    </submittedName>
</protein>
<dbReference type="EMBL" id="CAJNOK010024479">
    <property type="protein sequence ID" value="CAF1377199.1"/>
    <property type="molecule type" value="Genomic_DNA"/>
</dbReference>
<proteinExistence type="predicted"/>
<dbReference type="PANTHER" id="PTHR23065:SF7">
    <property type="entry name" value="NOSTRIN, ISOFORM H"/>
    <property type="match status" value="1"/>
</dbReference>
<comment type="subcellular location">
    <subcellularLocation>
        <location evidence="1">Cytoplasm</location>
    </subcellularLocation>
</comment>
<keyword evidence="2" id="KW-0963">Cytoplasm</keyword>
<organism evidence="4 6">
    <name type="scientific">Didymodactylos carnosus</name>
    <dbReference type="NCBI Taxonomy" id="1234261"/>
    <lineage>
        <taxon>Eukaryota</taxon>
        <taxon>Metazoa</taxon>
        <taxon>Spiralia</taxon>
        <taxon>Gnathifera</taxon>
        <taxon>Rotifera</taxon>
        <taxon>Eurotatoria</taxon>
        <taxon>Bdelloidea</taxon>
        <taxon>Philodinida</taxon>
        <taxon>Philodinidae</taxon>
        <taxon>Didymodactylos</taxon>
    </lineage>
</organism>
<dbReference type="GO" id="GO:0005886">
    <property type="term" value="C:plasma membrane"/>
    <property type="evidence" value="ECO:0007669"/>
    <property type="project" value="TreeGrafter"/>
</dbReference>
<reference evidence="4" key="1">
    <citation type="submission" date="2021-02" db="EMBL/GenBank/DDBJ databases">
        <authorList>
            <person name="Nowell W R."/>
        </authorList>
    </citation>
    <scope>NUCLEOTIDE SEQUENCE</scope>
</reference>
<dbReference type="Proteomes" id="UP000677228">
    <property type="component" value="Unassembled WGS sequence"/>
</dbReference>
<dbReference type="Proteomes" id="UP000682733">
    <property type="component" value="Unassembled WGS sequence"/>
</dbReference>
<evidence type="ECO:0000313" key="4">
    <source>
        <dbReference type="EMBL" id="CAF1377199.1"/>
    </source>
</evidence>
<name>A0A8S2F7S7_9BILA</name>